<dbReference type="AlphaFoldDB" id="A0AA35LU63"/>
<reference evidence="2" key="1">
    <citation type="submission" date="2023-01" db="EMBL/GenBank/DDBJ databases">
        <authorList>
            <person name="Piombo E."/>
        </authorList>
    </citation>
    <scope>NUCLEOTIDE SEQUENCE</scope>
</reference>
<feature type="compositionally biased region" description="Polar residues" evidence="1">
    <location>
        <begin position="86"/>
        <end position="106"/>
    </location>
</feature>
<evidence type="ECO:0000313" key="3">
    <source>
        <dbReference type="Proteomes" id="UP001160390"/>
    </source>
</evidence>
<keyword evidence="3" id="KW-1185">Reference proteome</keyword>
<comment type="caution">
    <text evidence="2">The sequence shown here is derived from an EMBL/GenBank/DDBJ whole genome shotgun (WGS) entry which is preliminary data.</text>
</comment>
<dbReference type="Proteomes" id="UP001160390">
    <property type="component" value="Unassembled WGS sequence"/>
</dbReference>
<feature type="region of interest" description="Disordered" evidence="1">
    <location>
        <begin position="79"/>
        <end position="136"/>
    </location>
</feature>
<evidence type="ECO:0000256" key="1">
    <source>
        <dbReference type="SAM" id="MobiDB-lite"/>
    </source>
</evidence>
<dbReference type="EMBL" id="CABFNP030000642">
    <property type="protein sequence ID" value="CAI6071998.1"/>
    <property type="molecule type" value="Genomic_DNA"/>
</dbReference>
<protein>
    <submittedName>
        <fullName evidence="2">Uncharacterized protein</fullName>
    </submittedName>
</protein>
<sequence length="168" mass="18244">MAVSRDLERHSAEIPGYTAIGITGNHVEITKFSSESDEGYRSISGEIMRWVGEIRKARDDNEQNSLVLVHSSAQSFSPYGRELSLPAQQNSQSSLGEVATQPSNRSLNRRQPRGVGSQSRQGQRSILDGQQVLSRPTQLGTETIGPINISNPGSVVSGNIFHGPVRFG</sequence>
<accession>A0AA35LU63</accession>
<evidence type="ECO:0000313" key="2">
    <source>
        <dbReference type="EMBL" id="CAI6071998.1"/>
    </source>
</evidence>
<organism evidence="2 3">
    <name type="scientific">Clonostachys chloroleuca</name>
    <dbReference type="NCBI Taxonomy" id="1926264"/>
    <lineage>
        <taxon>Eukaryota</taxon>
        <taxon>Fungi</taxon>
        <taxon>Dikarya</taxon>
        <taxon>Ascomycota</taxon>
        <taxon>Pezizomycotina</taxon>
        <taxon>Sordariomycetes</taxon>
        <taxon>Hypocreomycetidae</taxon>
        <taxon>Hypocreales</taxon>
        <taxon>Bionectriaceae</taxon>
        <taxon>Clonostachys</taxon>
    </lineage>
</organism>
<proteinExistence type="predicted"/>
<gene>
    <name evidence="2" type="ORF">CCHLO57077_00016150</name>
</gene>
<name>A0AA35LU63_9HYPO</name>